<dbReference type="PIRSF" id="PIRSF006615">
    <property type="entry name" value="Zn_crbxpep_Taq"/>
    <property type="match status" value="1"/>
</dbReference>
<dbReference type="RefSeq" id="WP_078806593.1">
    <property type="nucleotide sequence ID" value="NZ_FUXI01000005.1"/>
</dbReference>
<keyword evidence="1" id="KW-0645">Protease</keyword>
<dbReference type="SUPFAM" id="SSF55486">
    <property type="entry name" value="Metalloproteases ('zincins'), catalytic domain"/>
    <property type="match status" value="1"/>
</dbReference>
<dbReference type="PANTHER" id="PTHR34217">
    <property type="entry name" value="METAL-DEPENDENT CARBOXYPEPTIDASE"/>
    <property type="match status" value="1"/>
</dbReference>
<dbReference type="CDD" id="cd06460">
    <property type="entry name" value="M32_Taq"/>
    <property type="match status" value="1"/>
</dbReference>
<keyword evidence="2" id="KW-0862">Zinc</keyword>
<feature type="binding site" evidence="2">
    <location>
        <position position="266"/>
    </location>
    <ligand>
        <name>Zn(2+)</name>
        <dbReference type="ChEBI" id="CHEBI:29105"/>
        <note>catalytic</note>
    </ligand>
</feature>
<accession>A0A1T4LDR3</accession>
<evidence type="ECO:0000256" key="1">
    <source>
        <dbReference type="PIRNR" id="PIRNR006615"/>
    </source>
</evidence>
<dbReference type="PRINTS" id="PR00998">
    <property type="entry name" value="CRBOXYPTASET"/>
</dbReference>
<protein>
    <recommendedName>
        <fullName evidence="1">Metal-dependent carboxypeptidase</fullName>
        <ecNumber evidence="1">3.4.17.19</ecNumber>
    </recommendedName>
</protein>
<evidence type="ECO:0000313" key="4">
    <source>
        <dbReference type="EMBL" id="SJZ52875.1"/>
    </source>
</evidence>
<dbReference type="EC" id="3.4.17.19" evidence="1"/>
<dbReference type="Pfam" id="PF02074">
    <property type="entry name" value="Peptidase_M32"/>
    <property type="match status" value="1"/>
</dbReference>
<evidence type="ECO:0000256" key="3">
    <source>
        <dbReference type="PIRSR" id="PIRSR006615-2"/>
    </source>
</evidence>
<dbReference type="AlphaFoldDB" id="A0A1T4LDR3"/>
<reference evidence="4 5" key="1">
    <citation type="submission" date="2017-02" db="EMBL/GenBank/DDBJ databases">
        <authorList>
            <person name="Peterson S.W."/>
        </authorList>
    </citation>
    <scope>NUCLEOTIDE SEQUENCE [LARGE SCALE GENOMIC DNA]</scope>
    <source>
        <strain evidence="4 5">ATCC BAA-1030</strain>
    </source>
</reference>
<keyword evidence="1 4" id="KW-0121">Carboxypeptidase</keyword>
<comment type="similarity">
    <text evidence="1">Belongs to the peptidase M32 family.</text>
</comment>
<dbReference type="PANTHER" id="PTHR34217:SF1">
    <property type="entry name" value="CARBOXYPEPTIDASE 1"/>
    <property type="match status" value="1"/>
</dbReference>
<keyword evidence="1" id="KW-0378">Hydrolase</keyword>
<dbReference type="GO" id="GO:0004181">
    <property type="term" value="F:metallocarboxypeptidase activity"/>
    <property type="evidence" value="ECO:0007669"/>
    <property type="project" value="UniProtKB-UniRule"/>
</dbReference>
<comment type="catalytic activity">
    <reaction evidence="1">
        <text>Release of a C-terminal amino acid with broad specificity, except for -Pro.</text>
        <dbReference type="EC" id="3.4.17.19"/>
    </reaction>
</comment>
<dbReference type="PROSITE" id="PS52034">
    <property type="entry name" value="PEPTIDASE_M32"/>
    <property type="match status" value="1"/>
</dbReference>
<dbReference type="Proteomes" id="UP000190328">
    <property type="component" value="Unassembled WGS sequence"/>
</dbReference>
<dbReference type="InterPro" id="IPR001333">
    <property type="entry name" value="Peptidase_M32_Taq"/>
</dbReference>
<feature type="binding site" evidence="2">
    <location>
        <position position="292"/>
    </location>
    <ligand>
        <name>Zn(2+)</name>
        <dbReference type="ChEBI" id="CHEBI:29105"/>
        <note>catalytic</note>
    </ligand>
</feature>
<evidence type="ECO:0000256" key="2">
    <source>
        <dbReference type="PIRSR" id="PIRSR006615-1"/>
    </source>
</evidence>
<keyword evidence="1 2" id="KW-0479">Metal-binding</keyword>
<proteinExistence type="inferred from homology"/>
<organism evidence="4 5">
    <name type="scientific">Pilibacter termitis</name>
    <dbReference type="NCBI Taxonomy" id="263852"/>
    <lineage>
        <taxon>Bacteria</taxon>
        <taxon>Bacillati</taxon>
        <taxon>Bacillota</taxon>
        <taxon>Bacilli</taxon>
        <taxon>Lactobacillales</taxon>
        <taxon>Enterococcaceae</taxon>
        <taxon>Pilibacter</taxon>
    </lineage>
</organism>
<keyword evidence="5" id="KW-1185">Reference proteome</keyword>
<feature type="active site" description="Proton donor/acceptor" evidence="3">
    <location>
        <position position="263"/>
    </location>
</feature>
<name>A0A1T4LDR3_9ENTE</name>
<comment type="function">
    <text evidence="1">Broad specificity carboxypetidase that releases amino acids sequentially from the C-terminus, including neutral, aromatic, polar and basic residues.</text>
</comment>
<gene>
    <name evidence="4" type="ORF">SAMN02745116_00636</name>
</gene>
<dbReference type="GO" id="GO:0046872">
    <property type="term" value="F:metal ion binding"/>
    <property type="evidence" value="ECO:0007669"/>
    <property type="project" value="UniProtKB-KW"/>
</dbReference>
<keyword evidence="1" id="KW-0482">Metalloprotease</keyword>
<sequence>MTEKEFLALVKEIELLKSTLALSGWDIQTGMPERASEYRAEQNAFLSQLLFERMTGEKMTLAMEYFAKNRVELSELGQKVYDKVKEGYDKKRVIPAEKDEAYNREASKAFTNWIKAREQKDFGLFKDSLANLIAMQKEFITLWRKDEKTPYDVLLNQYEPGMTVEILDEVFGKVREGIMQIRQTIAEKGIEPRVDFLSRKVPKEFQISFAKELSTALGFDFSRGRLDEAVHPFMTGFNYNDARLTSRWNEEDFQMGIFGVLHEQGHGQFEQNVSPDFEYTPLKNTMSMGIHESQSLFQEIMIGSNKSFWKKQYPRFQEICEGRFDDIDFETFFAGLKRSQSSLIRIEADTLTYVLHIIIRYEMEKMMFNENVSVEKLPELWNDKYEEILGIRPQNDLEGILQDVHWTSDFGYFPSYALGYMYASQMKHAMSQTLDFDTLLKCGEYLPIKQWLDENVRVFGASVKPKDVLKNATGEDLNPKYLLEELEKLYFDVYQVG</sequence>
<dbReference type="OrthoDB" id="9772308at2"/>
<comment type="cofactor">
    <cofactor evidence="2">
        <name>Zn(2+)</name>
        <dbReference type="ChEBI" id="CHEBI:29105"/>
    </cofactor>
    <text evidence="2">Binds 1 zinc ion per subunit.</text>
</comment>
<dbReference type="GO" id="GO:0006508">
    <property type="term" value="P:proteolysis"/>
    <property type="evidence" value="ECO:0007669"/>
    <property type="project" value="UniProtKB-UniRule"/>
</dbReference>
<dbReference type="STRING" id="263852.SAMN02745116_00636"/>
<dbReference type="EMBL" id="FUXI01000005">
    <property type="protein sequence ID" value="SJZ52875.1"/>
    <property type="molecule type" value="Genomic_DNA"/>
</dbReference>
<evidence type="ECO:0000313" key="5">
    <source>
        <dbReference type="Proteomes" id="UP000190328"/>
    </source>
</evidence>
<dbReference type="Gene3D" id="1.10.1370.30">
    <property type="match status" value="1"/>
</dbReference>
<feature type="binding site" evidence="2">
    <location>
        <position position="262"/>
    </location>
    <ligand>
        <name>Zn(2+)</name>
        <dbReference type="ChEBI" id="CHEBI:29105"/>
        <note>catalytic</note>
    </ligand>
</feature>